<keyword evidence="5" id="KW-0804">Transcription</keyword>
<dbReference type="InterPro" id="IPR011990">
    <property type="entry name" value="TPR-like_helical_dom_sf"/>
</dbReference>
<dbReference type="SMART" id="SM00028">
    <property type="entry name" value="TPR"/>
    <property type="match status" value="2"/>
</dbReference>
<evidence type="ECO:0000256" key="4">
    <source>
        <dbReference type="ARBA" id="ARBA00023125"/>
    </source>
</evidence>
<keyword evidence="1 6" id="KW-0597">Phosphoprotein</keyword>
<dbReference type="Pfam" id="PF00072">
    <property type="entry name" value="Response_reg"/>
    <property type="match status" value="1"/>
</dbReference>
<dbReference type="InterPro" id="IPR001789">
    <property type="entry name" value="Sig_transdc_resp-reg_receiver"/>
</dbReference>
<protein>
    <submittedName>
        <fullName evidence="8">Response regulator</fullName>
    </submittedName>
</protein>
<dbReference type="PANTHER" id="PTHR48111">
    <property type="entry name" value="REGULATOR OF RPOS"/>
    <property type="match status" value="1"/>
</dbReference>
<reference evidence="8 9" key="1">
    <citation type="submission" date="2023-03" db="EMBL/GenBank/DDBJ databases">
        <title>Paludisphaera mucosa sp. nov. a novel planctomycete from northern fen.</title>
        <authorList>
            <person name="Ivanova A."/>
        </authorList>
    </citation>
    <scope>NUCLEOTIDE SEQUENCE [LARGE SCALE GENOMIC DNA]</scope>
    <source>
        <strain evidence="8 9">Pla2</strain>
    </source>
</reference>
<organism evidence="8 9">
    <name type="scientific">Paludisphaera mucosa</name>
    <dbReference type="NCBI Taxonomy" id="3030827"/>
    <lineage>
        <taxon>Bacteria</taxon>
        <taxon>Pseudomonadati</taxon>
        <taxon>Planctomycetota</taxon>
        <taxon>Planctomycetia</taxon>
        <taxon>Isosphaerales</taxon>
        <taxon>Isosphaeraceae</taxon>
        <taxon>Paludisphaera</taxon>
    </lineage>
</organism>
<feature type="domain" description="Response regulatory" evidence="7">
    <location>
        <begin position="6"/>
        <end position="120"/>
    </location>
</feature>
<evidence type="ECO:0000256" key="6">
    <source>
        <dbReference type="PROSITE-ProRule" id="PRU00169"/>
    </source>
</evidence>
<keyword evidence="3" id="KW-0805">Transcription regulation</keyword>
<evidence type="ECO:0000256" key="3">
    <source>
        <dbReference type="ARBA" id="ARBA00023015"/>
    </source>
</evidence>
<sequence>MSDSRRILIVEDEPNVRLVFRTALVSNEYAPSTAEDAESALRWLKEQPADLVLLDLQMPGMGGMEFLRRLRDAGMDVPVVIVSAHDQAPNVVRAMRLGAIDFVPKPVTPEALRRVVAEVLMRADRAEARAGPAPRVEPGPAVEPAAEASADALTRAKAALNRRAFNDAEAALRQAVGVDPHCAEGHYLIGVLHELRDERHAAYSAYRAAVVADPEFEPARLHLMKYYDDKVM</sequence>
<keyword evidence="2" id="KW-0902">Two-component regulatory system</keyword>
<dbReference type="Proteomes" id="UP001216907">
    <property type="component" value="Unassembled WGS sequence"/>
</dbReference>
<dbReference type="PANTHER" id="PTHR48111:SF1">
    <property type="entry name" value="TWO-COMPONENT RESPONSE REGULATOR ORR33"/>
    <property type="match status" value="1"/>
</dbReference>
<dbReference type="InterPro" id="IPR039420">
    <property type="entry name" value="WalR-like"/>
</dbReference>
<dbReference type="RefSeq" id="WP_277864016.1">
    <property type="nucleotide sequence ID" value="NZ_JARRAG010000002.1"/>
</dbReference>
<dbReference type="Gene3D" id="1.25.40.10">
    <property type="entry name" value="Tetratricopeptide repeat domain"/>
    <property type="match status" value="1"/>
</dbReference>
<evidence type="ECO:0000313" key="9">
    <source>
        <dbReference type="Proteomes" id="UP001216907"/>
    </source>
</evidence>
<proteinExistence type="predicted"/>
<dbReference type="SMART" id="SM00448">
    <property type="entry name" value="REC"/>
    <property type="match status" value="1"/>
</dbReference>
<keyword evidence="4" id="KW-0238">DNA-binding</keyword>
<dbReference type="EMBL" id="JARRAG010000002">
    <property type="protein sequence ID" value="MDG3007744.1"/>
    <property type="molecule type" value="Genomic_DNA"/>
</dbReference>
<evidence type="ECO:0000313" key="8">
    <source>
        <dbReference type="EMBL" id="MDG3007744.1"/>
    </source>
</evidence>
<evidence type="ECO:0000256" key="5">
    <source>
        <dbReference type="ARBA" id="ARBA00023163"/>
    </source>
</evidence>
<dbReference type="CDD" id="cd00156">
    <property type="entry name" value="REC"/>
    <property type="match status" value="1"/>
</dbReference>
<dbReference type="SUPFAM" id="SSF52172">
    <property type="entry name" value="CheY-like"/>
    <property type="match status" value="1"/>
</dbReference>
<feature type="modified residue" description="4-aspartylphosphate" evidence="6">
    <location>
        <position position="55"/>
    </location>
</feature>
<name>A0ABT6FJM6_9BACT</name>
<evidence type="ECO:0000256" key="1">
    <source>
        <dbReference type="ARBA" id="ARBA00022553"/>
    </source>
</evidence>
<gene>
    <name evidence="8" type="ORF">PZE19_28615</name>
</gene>
<keyword evidence="9" id="KW-1185">Reference proteome</keyword>
<accession>A0ABT6FJM6</accession>
<dbReference type="Gene3D" id="3.40.50.2300">
    <property type="match status" value="1"/>
</dbReference>
<dbReference type="InterPro" id="IPR011006">
    <property type="entry name" value="CheY-like_superfamily"/>
</dbReference>
<comment type="caution">
    <text evidence="8">The sequence shown here is derived from an EMBL/GenBank/DDBJ whole genome shotgun (WGS) entry which is preliminary data.</text>
</comment>
<dbReference type="PROSITE" id="PS50110">
    <property type="entry name" value="RESPONSE_REGULATORY"/>
    <property type="match status" value="1"/>
</dbReference>
<dbReference type="SUPFAM" id="SSF48452">
    <property type="entry name" value="TPR-like"/>
    <property type="match status" value="1"/>
</dbReference>
<evidence type="ECO:0000259" key="7">
    <source>
        <dbReference type="PROSITE" id="PS50110"/>
    </source>
</evidence>
<dbReference type="InterPro" id="IPR019734">
    <property type="entry name" value="TPR_rpt"/>
</dbReference>
<evidence type="ECO:0000256" key="2">
    <source>
        <dbReference type="ARBA" id="ARBA00023012"/>
    </source>
</evidence>